<keyword evidence="2" id="KW-0472">Membrane</keyword>
<dbReference type="SUPFAM" id="SSF53335">
    <property type="entry name" value="S-adenosyl-L-methionine-dependent methyltransferases"/>
    <property type="match status" value="1"/>
</dbReference>
<dbReference type="InterPro" id="IPR029063">
    <property type="entry name" value="SAM-dependent_MTases_sf"/>
</dbReference>
<feature type="transmembrane region" description="Helical" evidence="2">
    <location>
        <begin position="347"/>
        <end position="370"/>
    </location>
</feature>
<dbReference type="PANTHER" id="PTHR43317:SF1">
    <property type="entry name" value="THERMOSPERMINE SYNTHASE ACAULIS5"/>
    <property type="match status" value="1"/>
</dbReference>
<feature type="transmembrane region" description="Helical" evidence="2">
    <location>
        <begin position="84"/>
        <end position="104"/>
    </location>
</feature>
<keyword evidence="4" id="KW-1185">Reference proteome</keyword>
<keyword evidence="1" id="KW-0620">Polyamine biosynthesis</keyword>
<name>A0ABV9Z1S7_9HYPH</name>
<evidence type="ECO:0000256" key="1">
    <source>
        <dbReference type="ARBA" id="ARBA00023115"/>
    </source>
</evidence>
<evidence type="ECO:0000313" key="4">
    <source>
        <dbReference type="Proteomes" id="UP001595796"/>
    </source>
</evidence>
<keyword evidence="2" id="KW-0812">Transmembrane</keyword>
<feature type="transmembrane region" description="Helical" evidence="2">
    <location>
        <begin position="432"/>
        <end position="462"/>
    </location>
</feature>
<dbReference type="PANTHER" id="PTHR43317">
    <property type="entry name" value="THERMOSPERMINE SYNTHASE ACAULIS5"/>
    <property type="match status" value="1"/>
</dbReference>
<evidence type="ECO:0000313" key="3">
    <source>
        <dbReference type="EMBL" id="MFC5068467.1"/>
    </source>
</evidence>
<protein>
    <submittedName>
        <fullName evidence="3">Fused MFS/spermidine synthase</fullName>
    </submittedName>
</protein>
<feature type="transmembrane region" description="Helical" evidence="2">
    <location>
        <begin position="189"/>
        <end position="208"/>
    </location>
</feature>
<feature type="transmembrane region" description="Helical" evidence="2">
    <location>
        <begin position="52"/>
        <end position="72"/>
    </location>
</feature>
<feature type="transmembrane region" description="Helical" evidence="2">
    <location>
        <begin position="235"/>
        <end position="253"/>
    </location>
</feature>
<feature type="transmembrane region" description="Helical" evidence="2">
    <location>
        <begin position="157"/>
        <end position="177"/>
    </location>
</feature>
<feature type="transmembrane region" description="Helical" evidence="2">
    <location>
        <begin position="290"/>
        <end position="310"/>
    </location>
</feature>
<sequence length="754" mass="81801">MSVAEASTAESARGRGALFVFGGALFLSATLLFAVQPMFAKMVLPRLGGAPGVWSVALVFFQGVLLAGYAYAHLLIRFAGARAGVLIHIVVLALGAVFLPLALASGWGHPPASGQMFWLLGLFGISVGMPFFALSANAPLLQAWFARTGEEGSRDPYFLYGASNLGSFIALIGYPLVMEPWLRLGTQSLLWSVGYATAGLLIAALGMWSSGRSATLPQVSVLADVPITMARRLQWILLAFIPSALLVAVTAHISTDIAAAPFLWVVPLALFLLTFVVVFRDRPLVPARFLAVAMPVLVAIVACDWQARFLPMEWTLALHLVTFFVVALTAHTKLYAARPPASRLTEFYLCMSFGGVLGGAFTGLVAPYIFPTILEYPLLLVMAFGLFVSPKKIGRKQLRVALAIAVLALVAAQFAWSFDISIPVDYSTRWDIVVFLVIGFALAIVWFAPLVSVAVFATALLVGGLLSSHPDQVLLTRSFFGVHKAVDFRDGSFRLLYNGTTLHGAIGLDKGQPGSGWPEPLTYYYLGGPMAEAIRSVRDANDGFKLSPVGIVGLGAGSLSCYREEGEDWRFYEIDADIVRIAKDSGLFRFIPACAPNSKILLGDARITLQDDDTKHELLLIDAFSSDAIPIHLLTREAVELYFDRLTPRGVLVLHISNRHLDLLPVVGAIADDLGLVGWWKQDVLTDEETLNMAARSLVVVLARNEEAFGALPSLDLWERLQPTQVAAWTDDYSDILGALIRRWRNGQQAPVTN</sequence>
<feature type="transmembrane region" description="Helical" evidence="2">
    <location>
        <begin position="316"/>
        <end position="335"/>
    </location>
</feature>
<accession>A0ABV9Z1S7</accession>
<proteinExistence type="predicted"/>
<evidence type="ECO:0000256" key="2">
    <source>
        <dbReference type="SAM" id="Phobius"/>
    </source>
</evidence>
<feature type="transmembrane region" description="Helical" evidence="2">
    <location>
        <begin position="116"/>
        <end position="136"/>
    </location>
</feature>
<dbReference type="EMBL" id="JBHSJF010000006">
    <property type="protein sequence ID" value="MFC5068467.1"/>
    <property type="molecule type" value="Genomic_DNA"/>
</dbReference>
<dbReference type="Proteomes" id="UP001595796">
    <property type="component" value="Unassembled WGS sequence"/>
</dbReference>
<feature type="transmembrane region" description="Helical" evidence="2">
    <location>
        <begin position="17"/>
        <end position="40"/>
    </location>
</feature>
<feature type="transmembrane region" description="Helical" evidence="2">
    <location>
        <begin position="259"/>
        <end position="278"/>
    </location>
</feature>
<reference evidence="4" key="1">
    <citation type="journal article" date="2019" name="Int. J. Syst. Evol. Microbiol.">
        <title>The Global Catalogue of Microorganisms (GCM) 10K type strain sequencing project: providing services to taxonomists for standard genome sequencing and annotation.</title>
        <authorList>
            <consortium name="The Broad Institute Genomics Platform"/>
            <consortium name="The Broad Institute Genome Sequencing Center for Infectious Disease"/>
            <person name="Wu L."/>
            <person name="Ma J."/>
        </authorList>
    </citation>
    <scope>NUCLEOTIDE SEQUENCE [LARGE SCALE GENOMIC DNA]</scope>
    <source>
        <strain evidence="4">CGMCC 1.16444</strain>
    </source>
</reference>
<dbReference type="NCBIfam" id="NF037959">
    <property type="entry name" value="MFS_SpdSyn"/>
    <property type="match status" value="1"/>
</dbReference>
<dbReference type="Gene3D" id="3.40.50.150">
    <property type="entry name" value="Vaccinia Virus protein VP39"/>
    <property type="match status" value="1"/>
</dbReference>
<keyword evidence="2" id="KW-1133">Transmembrane helix</keyword>
<gene>
    <name evidence="3" type="ORF">ACFPFW_10640</name>
</gene>
<dbReference type="RefSeq" id="WP_114955636.1">
    <property type="nucleotide sequence ID" value="NZ_JBHSJF010000006.1"/>
</dbReference>
<organism evidence="3 4">
    <name type="scientific">Flaviflagellibacter deserti</name>
    <dbReference type="NCBI Taxonomy" id="2267266"/>
    <lineage>
        <taxon>Bacteria</taxon>
        <taxon>Pseudomonadati</taxon>
        <taxon>Pseudomonadota</taxon>
        <taxon>Alphaproteobacteria</taxon>
        <taxon>Hyphomicrobiales</taxon>
        <taxon>Flaviflagellibacter</taxon>
    </lineage>
</organism>
<feature type="transmembrane region" description="Helical" evidence="2">
    <location>
        <begin position="400"/>
        <end position="420"/>
    </location>
</feature>
<feature type="transmembrane region" description="Helical" evidence="2">
    <location>
        <begin position="376"/>
        <end position="393"/>
    </location>
</feature>
<comment type="caution">
    <text evidence="3">The sequence shown here is derived from an EMBL/GenBank/DDBJ whole genome shotgun (WGS) entry which is preliminary data.</text>
</comment>